<keyword evidence="3" id="KW-1185">Reference proteome</keyword>
<dbReference type="Gene3D" id="3.10.450.50">
    <property type="match status" value="1"/>
</dbReference>
<proteinExistence type="predicted"/>
<dbReference type="Pfam" id="PF12680">
    <property type="entry name" value="SnoaL_2"/>
    <property type="match status" value="1"/>
</dbReference>
<dbReference type="SUPFAM" id="SSF54427">
    <property type="entry name" value="NTF2-like"/>
    <property type="match status" value="1"/>
</dbReference>
<name>A0ABU0JD73_9HYPH</name>
<dbReference type="RefSeq" id="WP_307278754.1">
    <property type="nucleotide sequence ID" value="NZ_JAUSVX010000011.1"/>
</dbReference>
<gene>
    <name evidence="2" type="ORF">QO011_005270</name>
</gene>
<dbReference type="InterPro" id="IPR037401">
    <property type="entry name" value="SnoaL-like"/>
</dbReference>
<feature type="domain" description="SnoaL-like" evidence="1">
    <location>
        <begin position="11"/>
        <end position="123"/>
    </location>
</feature>
<organism evidence="2 3">
    <name type="scientific">Labrys wisconsinensis</name>
    <dbReference type="NCBI Taxonomy" id="425677"/>
    <lineage>
        <taxon>Bacteria</taxon>
        <taxon>Pseudomonadati</taxon>
        <taxon>Pseudomonadota</taxon>
        <taxon>Alphaproteobacteria</taxon>
        <taxon>Hyphomicrobiales</taxon>
        <taxon>Xanthobacteraceae</taxon>
        <taxon>Labrys</taxon>
    </lineage>
</organism>
<dbReference type="Proteomes" id="UP001242480">
    <property type="component" value="Unassembled WGS sequence"/>
</dbReference>
<reference evidence="2 3" key="1">
    <citation type="submission" date="2023-07" db="EMBL/GenBank/DDBJ databases">
        <title>Genomic Encyclopedia of Type Strains, Phase IV (KMG-IV): sequencing the most valuable type-strain genomes for metagenomic binning, comparative biology and taxonomic classification.</title>
        <authorList>
            <person name="Goeker M."/>
        </authorList>
    </citation>
    <scope>NUCLEOTIDE SEQUENCE [LARGE SCALE GENOMIC DNA]</scope>
    <source>
        <strain evidence="2 3">DSM 19619</strain>
    </source>
</reference>
<dbReference type="EMBL" id="JAUSVX010000011">
    <property type="protein sequence ID" value="MDQ0472241.1"/>
    <property type="molecule type" value="Genomic_DNA"/>
</dbReference>
<protein>
    <submittedName>
        <fullName evidence="2">Ketosteroid isomerase-like protein</fullName>
    </submittedName>
</protein>
<comment type="caution">
    <text evidence="2">The sequence shown here is derived from an EMBL/GenBank/DDBJ whole genome shotgun (WGS) entry which is preliminary data.</text>
</comment>
<evidence type="ECO:0000313" key="3">
    <source>
        <dbReference type="Proteomes" id="UP001242480"/>
    </source>
</evidence>
<evidence type="ECO:0000313" key="2">
    <source>
        <dbReference type="EMBL" id="MDQ0472241.1"/>
    </source>
</evidence>
<dbReference type="InterPro" id="IPR032710">
    <property type="entry name" value="NTF2-like_dom_sf"/>
</dbReference>
<accession>A0ABU0JD73</accession>
<dbReference type="PANTHER" id="PTHR41252:SF1">
    <property type="entry name" value="BLR2505 PROTEIN"/>
    <property type="match status" value="1"/>
</dbReference>
<evidence type="ECO:0000259" key="1">
    <source>
        <dbReference type="Pfam" id="PF12680"/>
    </source>
</evidence>
<dbReference type="PANTHER" id="PTHR41252">
    <property type="entry name" value="BLR2505 PROTEIN"/>
    <property type="match status" value="1"/>
</dbReference>
<sequence>MTTEDQNVALVKALYASWHETKGDPRPFLDHTAEDATLHSLSGGAPGVEFTRRCGSKAEIEHYFSTLLRDFAMNHFTVDEVIANEDRVVVLCRTSWTSRLTGKTFETPKVDVLRVVGGKISEYAEYYDTARVEAAARP</sequence>